<dbReference type="GO" id="GO:0008270">
    <property type="term" value="F:zinc ion binding"/>
    <property type="evidence" value="ECO:0007669"/>
    <property type="project" value="UniProtKB-KW"/>
</dbReference>
<feature type="domain" description="SET" evidence="4">
    <location>
        <begin position="34"/>
        <end position="280"/>
    </location>
</feature>
<proteinExistence type="predicted"/>
<dbReference type="Pfam" id="PF00856">
    <property type="entry name" value="SET"/>
    <property type="match status" value="1"/>
</dbReference>
<dbReference type="GO" id="GO:0008757">
    <property type="term" value="F:S-adenosylmethionine-dependent methyltransferase activity"/>
    <property type="evidence" value="ECO:0007669"/>
    <property type="project" value="UniProtKB-ARBA"/>
</dbReference>
<dbReference type="Gene3D" id="6.10.140.2220">
    <property type="match status" value="2"/>
</dbReference>
<dbReference type="Gene3D" id="2.170.270.10">
    <property type="entry name" value="SET domain"/>
    <property type="match status" value="1"/>
</dbReference>
<dbReference type="EMBL" id="GEBQ01029344">
    <property type="protein sequence ID" value="JAT10633.1"/>
    <property type="molecule type" value="Transcribed_RNA"/>
</dbReference>
<evidence type="ECO:0000313" key="5">
    <source>
        <dbReference type="EMBL" id="JAT10633.1"/>
    </source>
</evidence>
<evidence type="ECO:0000259" key="4">
    <source>
        <dbReference type="PROSITE" id="PS50280"/>
    </source>
</evidence>
<dbReference type="Gene3D" id="1.10.220.160">
    <property type="match status" value="1"/>
</dbReference>
<dbReference type="CDD" id="cd20071">
    <property type="entry name" value="SET_SMYD"/>
    <property type="match status" value="1"/>
</dbReference>
<evidence type="ECO:0000256" key="1">
    <source>
        <dbReference type="ARBA" id="ARBA00022723"/>
    </source>
</evidence>
<dbReference type="SUPFAM" id="SSF82199">
    <property type="entry name" value="SET domain"/>
    <property type="match status" value="1"/>
</dbReference>
<dbReference type="Pfam" id="PF01753">
    <property type="entry name" value="zf-MYND"/>
    <property type="match status" value="1"/>
</dbReference>
<dbReference type="AlphaFoldDB" id="A0A1B6KGR0"/>
<dbReference type="InterPro" id="IPR053010">
    <property type="entry name" value="SET_SmydA-8"/>
</dbReference>
<keyword evidence="2" id="KW-0863">Zinc-finger</keyword>
<reference evidence="5" key="1">
    <citation type="submission" date="2015-11" db="EMBL/GenBank/DDBJ databases">
        <title>De novo transcriptome assembly of four potential Pierce s Disease insect vectors from Arizona vineyards.</title>
        <authorList>
            <person name="Tassone E.E."/>
        </authorList>
    </citation>
    <scope>NUCLEOTIDE SEQUENCE</scope>
</reference>
<name>A0A1B6KGR0_9HEMI</name>
<sequence>MADSDNCPVCRQPARAKCPGCARLIYCSEEHRKQDMAQHKSHCKPYRVEKNETYGRYLVANRDIKQGELLLRERPVVVGPRVDSLPACTECFTLLYPPVSRCPECQVSPLCPRCTHDPLDCGWYRGLPQELRELCLRTNNQHVMPLKVLLHVRAPDPGRYKEMLEMEAHLEERRGSGVWVSHHKNVVELMQTLGVITNSKEDTDLVQQICGILDVNSFEVRGTAALAGMGMRLRGVYVEAALMAHDCITNVHLSVDDHFVMSIRASVDIPEGQPILYNYTDPLQTTVERQRHLREGKYFSCSCRRCTDPTELGTLLGGLRCPRCRAGHVLGDLESAEWACNSCDRHFSSGLMAITTIVARDLLDDVDRTDPVKLEEALKSLSFTFAPTHSIMIDVKQSIVAAYRDLEPTRGNLQRKVELCRELLPVLRLLEPGISRLRGITLYELHVALVTLAQEHGESQLLQEAEEILKEAVSLLLYEPTVSPEGELARQAMAELKSLKALVAKQQLKEEKKKKKTKNKK</sequence>
<evidence type="ECO:0000256" key="2">
    <source>
        <dbReference type="ARBA" id="ARBA00022771"/>
    </source>
</evidence>
<dbReference type="PROSITE" id="PS01360">
    <property type="entry name" value="ZF_MYND_1"/>
    <property type="match status" value="1"/>
</dbReference>
<dbReference type="GO" id="GO:0008170">
    <property type="term" value="F:N-methyltransferase activity"/>
    <property type="evidence" value="ECO:0007669"/>
    <property type="project" value="UniProtKB-ARBA"/>
</dbReference>
<dbReference type="InterPro" id="IPR002893">
    <property type="entry name" value="Znf_MYND"/>
</dbReference>
<protein>
    <recommendedName>
        <fullName evidence="4">SET domain-containing protein</fullName>
    </recommendedName>
</protein>
<gene>
    <name evidence="5" type="ORF">g.27938</name>
</gene>
<organism evidence="5">
    <name type="scientific">Graphocephala atropunctata</name>
    <dbReference type="NCBI Taxonomy" id="36148"/>
    <lineage>
        <taxon>Eukaryota</taxon>
        <taxon>Metazoa</taxon>
        <taxon>Ecdysozoa</taxon>
        <taxon>Arthropoda</taxon>
        <taxon>Hexapoda</taxon>
        <taxon>Insecta</taxon>
        <taxon>Pterygota</taxon>
        <taxon>Neoptera</taxon>
        <taxon>Paraneoptera</taxon>
        <taxon>Hemiptera</taxon>
        <taxon>Auchenorrhyncha</taxon>
        <taxon>Membracoidea</taxon>
        <taxon>Cicadellidae</taxon>
        <taxon>Cicadellinae</taxon>
        <taxon>Cicadellini</taxon>
        <taxon>Graphocephala</taxon>
    </lineage>
</organism>
<accession>A0A1B6KGR0</accession>
<dbReference type="PANTHER" id="PTHR46455:SF6">
    <property type="entry name" value="RE22408P-RELATED"/>
    <property type="match status" value="1"/>
</dbReference>
<keyword evidence="3" id="KW-0862">Zinc</keyword>
<dbReference type="InterPro" id="IPR001214">
    <property type="entry name" value="SET_dom"/>
</dbReference>
<dbReference type="InterPro" id="IPR046341">
    <property type="entry name" value="SET_dom_sf"/>
</dbReference>
<evidence type="ECO:0000256" key="3">
    <source>
        <dbReference type="ARBA" id="ARBA00022833"/>
    </source>
</evidence>
<dbReference type="PROSITE" id="PS50280">
    <property type="entry name" value="SET"/>
    <property type="match status" value="1"/>
</dbReference>
<dbReference type="GO" id="GO:0008276">
    <property type="term" value="F:protein methyltransferase activity"/>
    <property type="evidence" value="ECO:0007669"/>
    <property type="project" value="UniProtKB-ARBA"/>
</dbReference>
<keyword evidence="1" id="KW-0479">Metal-binding</keyword>
<dbReference type="PANTHER" id="PTHR46455">
    <property type="entry name" value="SET AND MYND DOMAIN CONTAINING, ARTHROPOD-SPECIFIC, MEMBER 4, ISOFORM A"/>
    <property type="match status" value="1"/>
</dbReference>